<dbReference type="CDD" id="cd00371">
    <property type="entry name" value="HMA"/>
    <property type="match status" value="1"/>
</dbReference>
<feature type="signal peptide" evidence="1">
    <location>
        <begin position="1"/>
        <end position="19"/>
    </location>
</feature>
<protein>
    <submittedName>
        <fullName evidence="3">Copper chaperone CopZ</fullName>
    </submittedName>
</protein>
<dbReference type="Gene3D" id="3.30.70.100">
    <property type="match status" value="1"/>
</dbReference>
<dbReference type="Proteomes" id="UP000590740">
    <property type="component" value="Unassembled WGS sequence"/>
</dbReference>
<dbReference type="RefSeq" id="WP_184342640.1">
    <property type="nucleotide sequence ID" value="NZ_JACHIG010000010.1"/>
</dbReference>
<evidence type="ECO:0000313" key="4">
    <source>
        <dbReference type="Proteomes" id="UP000590740"/>
    </source>
</evidence>
<dbReference type="SUPFAM" id="SSF55008">
    <property type="entry name" value="HMA, heavy metal-associated domain"/>
    <property type="match status" value="1"/>
</dbReference>
<keyword evidence="1" id="KW-0732">Signal</keyword>
<accession>A0A7W8DLQ7</accession>
<dbReference type="InterPro" id="IPR006121">
    <property type="entry name" value="HMA_dom"/>
</dbReference>
<evidence type="ECO:0000313" key="3">
    <source>
        <dbReference type="EMBL" id="MBB5034639.1"/>
    </source>
</evidence>
<proteinExistence type="predicted"/>
<dbReference type="GO" id="GO:0046872">
    <property type="term" value="F:metal ion binding"/>
    <property type="evidence" value="ECO:0007669"/>
    <property type="project" value="InterPro"/>
</dbReference>
<feature type="domain" description="HMA" evidence="2">
    <location>
        <begin position="31"/>
        <end position="64"/>
    </location>
</feature>
<comment type="caution">
    <text evidence="3">The sequence shown here is derived from an EMBL/GenBank/DDBJ whole genome shotgun (WGS) entry which is preliminary data.</text>
</comment>
<dbReference type="InterPro" id="IPR036163">
    <property type="entry name" value="HMA_dom_sf"/>
</dbReference>
<name>A0A7W8DLQ7_9BACT</name>
<dbReference type="EMBL" id="JACHIG010000010">
    <property type="protein sequence ID" value="MBB5034639.1"/>
    <property type="molecule type" value="Genomic_DNA"/>
</dbReference>
<evidence type="ECO:0000256" key="1">
    <source>
        <dbReference type="SAM" id="SignalP"/>
    </source>
</evidence>
<dbReference type="AlphaFoldDB" id="A0A7W8DLQ7"/>
<dbReference type="PROSITE" id="PS51257">
    <property type="entry name" value="PROKAR_LIPOPROTEIN"/>
    <property type="match status" value="1"/>
</dbReference>
<evidence type="ECO:0000259" key="2">
    <source>
        <dbReference type="Pfam" id="PF00403"/>
    </source>
</evidence>
<sequence length="105" mass="11236">MKQILVLILSLTALISCEAGEPVTFLYQGEVAGVMCSACCNHVETALSKLQGVQKVKVLPAKEGGVPRLEVTATSALLTKEDAVKALGEYAKTYDIRSLKLVQSR</sequence>
<dbReference type="Pfam" id="PF00403">
    <property type="entry name" value="HMA"/>
    <property type="match status" value="1"/>
</dbReference>
<gene>
    <name evidence="3" type="ORF">HNQ65_004244</name>
</gene>
<feature type="chain" id="PRO_5030933447" evidence="1">
    <location>
        <begin position="20"/>
        <end position="105"/>
    </location>
</feature>
<organism evidence="3 4">
    <name type="scientific">Prosthecobacter vanneervenii</name>
    <dbReference type="NCBI Taxonomy" id="48466"/>
    <lineage>
        <taxon>Bacteria</taxon>
        <taxon>Pseudomonadati</taxon>
        <taxon>Verrucomicrobiota</taxon>
        <taxon>Verrucomicrobiia</taxon>
        <taxon>Verrucomicrobiales</taxon>
        <taxon>Verrucomicrobiaceae</taxon>
        <taxon>Prosthecobacter</taxon>
    </lineage>
</organism>
<reference evidence="3 4" key="1">
    <citation type="submission" date="2020-08" db="EMBL/GenBank/DDBJ databases">
        <title>Genomic Encyclopedia of Type Strains, Phase IV (KMG-IV): sequencing the most valuable type-strain genomes for metagenomic binning, comparative biology and taxonomic classification.</title>
        <authorList>
            <person name="Goeker M."/>
        </authorList>
    </citation>
    <scope>NUCLEOTIDE SEQUENCE [LARGE SCALE GENOMIC DNA]</scope>
    <source>
        <strain evidence="3 4">DSM 12252</strain>
    </source>
</reference>
<keyword evidence="4" id="KW-1185">Reference proteome</keyword>